<gene>
    <name evidence="1" type="ORF">FZC79_15715</name>
</gene>
<dbReference type="InterPro" id="IPR036412">
    <property type="entry name" value="HAD-like_sf"/>
</dbReference>
<dbReference type="SUPFAM" id="SSF56784">
    <property type="entry name" value="HAD-like"/>
    <property type="match status" value="1"/>
</dbReference>
<protein>
    <submittedName>
        <fullName evidence="1">HAD hydrolase-like protein</fullName>
    </submittedName>
</protein>
<keyword evidence="1" id="KW-0378">Hydrolase</keyword>
<sequence length="95" mass="11015">MVNIFNNCKKPSIKNFLEQGDIKPEQVLILGDQLMTDILCGNRLGVKTLLQIRPLKKNSSWLKKEIWWIQRRFLSILLKNPIDRPKEPFGLSALA</sequence>
<dbReference type="Proteomes" id="UP000323317">
    <property type="component" value="Unassembled WGS sequence"/>
</dbReference>
<dbReference type="GO" id="GO:0016787">
    <property type="term" value="F:hydrolase activity"/>
    <property type="evidence" value="ECO:0007669"/>
    <property type="project" value="UniProtKB-KW"/>
</dbReference>
<dbReference type="Gene3D" id="3.40.50.1000">
    <property type="entry name" value="HAD superfamily/HAD-like"/>
    <property type="match status" value="1"/>
</dbReference>
<name>A0A5D4KBB1_9BACI</name>
<dbReference type="AlphaFoldDB" id="A0A5D4KBB1"/>
<evidence type="ECO:0000313" key="1">
    <source>
        <dbReference type="EMBL" id="TYR74256.1"/>
    </source>
</evidence>
<comment type="caution">
    <text evidence="1">The sequence shown here is derived from an EMBL/GenBank/DDBJ whole genome shotgun (WGS) entry which is preliminary data.</text>
</comment>
<evidence type="ECO:0000313" key="2">
    <source>
        <dbReference type="Proteomes" id="UP000323317"/>
    </source>
</evidence>
<organism evidence="1 2">
    <name type="scientific">Rossellomorea vietnamensis</name>
    <dbReference type="NCBI Taxonomy" id="218284"/>
    <lineage>
        <taxon>Bacteria</taxon>
        <taxon>Bacillati</taxon>
        <taxon>Bacillota</taxon>
        <taxon>Bacilli</taxon>
        <taxon>Bacillales</taxon>
        <taxon>Bacillaceae</taxon>
        <taxon>Rossellomorea</taxon>
    </lineage>
</organism>
<reference evidence="1 2" key="1">
    <citation type="submission" date="2019-08" db="EMBL/GenBank/DDBJ databases">
        <title>Bacillus genomes from the desert of Cuatro Cienegas, Coahuila.</title>
        <authorList>
            <person name="Olmedo-Alvarez G."/>
        </authorList>
    </citation>
    <scope>NUCLEOTIDE SEQUENCE [LARGE SCALE GENOMIC DNA]</scope>
    <source>
        <strain evidence="1 2">CH40_1T</strain>
    </source>
</reference>
<dbReference type="Pfam" id="PF13242">
    <property type="entry name" value="Hydrolase_like"/>
    <property type="match status" value="1"/>
</dbReference>
<dbReference type="RefSeq" id="WP_148947742.1">
    <property type="nucleotide sequence ID" value="NZ_VTEH01000013.1"/>
</dbReference>
<dbReference type="EMBL" id="VTEH01000013">
    <property type="protein sequence ID" value="TYR74256.1"/>
    <property type="molecule type" value="Genomic_DNA"/>
</dbReference>
<accession>A0A5D4KBB1</accession>
<proteinExistence type="predicted"/>
<dbReference type="InterPro" id="IPR023214">
    <property type="entry name" value="HAD_sf"/>
</dbReference>